<gene>
    <name evidence="2" type="ORF">GDO86_005873</name>
</gene>
<feature type="transmembrane region" description="Helical" evidence="1">
    <location>
        <begin position="234"/>
        <end position="261"/>
    </location>
</feature>
<dbReference type="GO" id="GO:0005886">
    <property type="term" value="C:plasma membrane"/>
    <property type="evidence" value="ECO:0007669"/>
    <property type="project" value="TreeGrafter"/>
</dbReference>
<dbReference type="PANTHER" id="PTHR17597">
    <property type="entry name" value="MEMBRANE PROTEIN MLC1"/>
    <property type="match status" value="1"/>
</dbReference>
<feature type="transmembrane region" description="Helical" evidence="1">
    <location>
        <begin position="114"/>
        <end position="131"/>
    </location>
</feature>
<dbReference type="EMBL" id="JAACNH010000006">
    <property type="protein sequence ID" value="KAG8439864.1"/>
    <property type="molecule type" value="Genomic_DNA"/>
</dbReference>
<organism evidence="2 3">
    <name type="scientific">Hymenochirus boettgeri</name>
    <name type="common">Congo dwarf clawed frog</name>
    <dbReference type="NCBI Taxonomy" id="247094"/>
    <lineage>
        <taxon>Eukaryota</taxon>
        <taxon>Metazoa</taxon>
        <taxon>Chordata</taxon>
        <taxon>Craniata</taxon>
        <taxon>Vertebrata</taxon>
        <taxon>Euteleostomi</taxon>
        <taxon>Amphibia</taxon>
        <taxon>Batrachia</taxon>
        <taxon>Anura</taxon>
        <taxon>Pipoidea</taxon>
        <taxon>Pipidae</taxon>
        <taxon>Pipinae</taxon>
        <taxon>Hymenochirus</taxon>
    </lineage>
</organism>
<dbReference type="InterPro" id="IPR033280">
    <property type="entry name" value="Membrane_MLC1"/>
</dbReference>
<dbReference type="GO" id="GO:0031410">
    <property type="term" value="C:cytoplasmic vesicle"/>
    <property type="evidence" value="ECO:0007669"/>
    <property type="project" value="TreeGrafter"/>
</dbReference>
<evidence type="ECO:0000313" key="3">
    <source>
        <dbReference type="Proteomes" id="UP000812440"/>
    </source>
</evidence>
<dbReference type="AlphaFoldDB" id="A0A8T2J8T6"/>
<reference evidence="2" key="1">
    <citation type="thesis" date="2020" institute="ProQuest LLC" country="789 East Eisenhower Parkway, Ann Arbor, MI, USA">
        <title>Comparative Genomics and Chromosome Evolution.</title>
        <authorList>
            <person name="Mudd A.B."/>
        </authorList>
    </citation>
    <scope>NUCLEOTIDE SEQUENCE</scope>
    <source>
        <strain evidence="2">Female2</strain>
        <tissue evidence="2">Blood</tissue>
    </source>
</reference>
<evidence type="ECO:0008006" key="4">
    <source>
        <dbReference type="Google" id="ProtNLM"/>
    </source>
</evidence>
<dbReference type="OrthoDB" id="8806209at2759"/>
<feature type="transmembrane region" description="Helical" evidence="1">
    <location>
        <begin position="281"/>
        <end position="303"/>
    </location>
</feature>
<feature type="transmembrane region" description="Helical" evidence="1">
    <location>
        <begin position="204"/>
        <end position="222"/>
    </location>
</feature>
<protein>
    <recommendedName>
        <fullName evidence="4">Megalencephalic leukoencephalopathy with subcortical cysts 1</fullName>
    </recommendedName>
</protein>
<sequence length="334" mass="37770">MSREEGFIEEYSYDRKATLELKKKENRKFHTDLNISDSMVPDILKPCTRHKMWIFSFLIGGILLTTSCFSLYLGNVFPSEMDYLRCASGSCLPSAFVNLAMLRNKVSVMHHYQILFVSTFSITTTCLIWFGCKLAINPTAININFNLILLILMEIVMATTVIVSARSNVDQYKVHRIVEVVTGVCSVFGGIIALNFDALLHSPYVYASIFWILVAVLPNAVLSHVVAEYPNKCLVEVLIATCSITSPLLFTTSAYLSFSIISTIDVLKAHPQAFTFHDIVLFLLLLILIVQALLTSITVVQCVHYKSHIRMDDLSWNIQNLEKQDYRNNDVSYL</sequence>
<feature type="transmembrane region" description="Helical" evidence="1">
    <location>
        <begin position="53"/>
        <end position="77"/>
    </location>
</feature>
<dbReference type="PANTHER" id="PTHR17597:SF0">
    <property type="entry name" value="MEMBRANE PROTEIN MLC1"/>
    <property type="match status" value="1"/>
</dbReference>
<comment type="caution">
    <text evidence="2">The sequence shown here is derived from an EMBL/GenBank/DDBJ whole genome shotgun (WGS) entry which is preliminary data.</text>
</comment>
<dbReference type="Proteomes" id="UP000812440">
    <property type="component" value="Chromosome 3"/>
</dbReference>
<evidence type="ECO:0000256" key="1">
    <source>
        <dbReference type="SAM" id="Phobius"/>
    </source>
</evidence>
<keyword evidence="1" id="KW-0812">Transmembrane</keyword>
<accession>A0A8T2J8T6</accession>
<proteinExistence type="predicted"/>
<keyword evidence="3" id="KW-1185">Reference proteome</keyword>
<keyword evidence="1" id="KW-1133">Transmembrane helix</keyword>
<evidence type="ECO:0000313" key="2">
    <source>
        <dbReference type="EMBL" id="KAG8439864.1"/>
    </source>
</evidence>
<dbReference type="GO" id="GO:0005783">
    <property type="term" value="C:endoplasmic reticulum"/>
    <property type="evidence" value="ECO:0007669"/>
    <property type="project" value="TreeGrafter"/>
</dbReference>
<keyword evidence="1" id="KW-0472">Membrane</keyword>
<name>A0A8T2J8T6_9PIPI</name>
<dbReference type="GO" id="GO:0047484">
    <property type="term" value="P:regulation of response to osmotic stress"/>
    <property type="evidence" value="ECO:0007669"/>
    <property type="project" value="TreeGrafter"/>
</dbReference>
<feature type="transmembrane region" description="Helical" evidence="1">
    <location>
        <begin position="177"/>
        <end position="198"/>
    </location>
</feature>
<feature type="transmembrane region" description="Helical" evidence="1">
    <location>
        <begin position="143"/>
        <end position="165"/>
    </location>
</feature>